<reference evidence="2" key="1">
    <citation type="journal article" date="2007" name="Nature">
        <title>The grapevine genome sequence suggests ancestral hexaploidization in major angiosperm phyla.</title>
        <authorList>
            <consortium name="The French-Italian Public Consortium for Grapevine Genome Characterization."/>
            <person name="Jaillon O."/>
            <person name="Aury J.-M."/>
            <person name="Noel B."/>
            <person name="Policriti A."/>
            <person name="Clepet C."/>
            <person name="Casagrande A."/>
            <person name="Choisne N."/>
            <person name="Aubourg S."/>
            <person name="Vitulo N."/>
            <person name="Jubin C."/>
            <person name="Vezzi A."/>
            <person name="Legeai F."/>
            <person name="Hugueney P."/>
            <person name="Dasilva C."/>
            <person name="Horner D."/>
            <person name="Mica E."/>
            <person name="Jublot D."/>
            <person name="Poulain J."/>
            <person name="Bruyere C."/>
            <person name="Billault A."/>
            <person name="Segurens B."/>
            <person name="Gouyvenoux M."/>
            <person name="Ugarte E."/>
            <person name="Cattonaro F."/>
            <person name="Anthouard V."/>
            <person name="Vico V."/>
            <person name="Del Fabbro C."/>
            <person name="Alaux M."/>
            <person name="Di Gaspero G."/>
            <person name="Dumas V."/>
            <person name="Felice N."/>
            <person name="Paillard S."/>
            <person name="Juman I."/>
            <person name="Moroldo M."/>
            <person name="Scalabrin S."/>
            <person name="Canaguier A."/>
            <person name="Le Clainche I."/>
            <person name="Malacrida G."/>
            <person name="Durand E."/>
            <person name="Pesole G."/>
            <person name="Laucou V."/>
            <person name="Chatelet P."/>
            <person name="Merdinoglu D."/>
            <person name="Delledonne M."/>
            <person name="Pezzotti M."/>
            <person name="Lecharny A."/>
            <person name="Scarpelli C."/>
            <person name="Artiguenave F."/>
            <person name="Pe M.E."/>
            <person name="Valle G."/>
            <person name="Morgante M."/>
            <person name="Caboche M."/>
            <person name="Adam-Blondon A.-F."/>
            <person name="Weissenbach J."/>
            <person name="Quetier F."/>
            <person name="Wincker P."/>
        </authorList>
    </citation>
    <scope>NUCLEOTIDE SEQUENCE [LARGE SCALE GENOMIC DNA]</scope>
    <source>
        <strain evidence="2">cv. Pinot noir / PN40024</strain>
    </source>
</reference>
<dbReference type="HOGENOM" id="CLU_2692840_0_0_1"/>
<dbReference type="EMBL" id="FN595227">
    <property type="protein sequence ID" value="CCB45506.1"/>
    <property type="molecule type" value="Genomic_DNA"/>
</dbReference>
<dbReference type="Proteomes" id="UP000009183">
    <property type="component" value="Chromosome 18"/>
</dbReference>
<dbReference type="InParanoid" id="F6H0T7"/>
<evidence type="ECO:0000313" key="2">
    <source>
        <dbReference type="Proteomes" id="UP000009183"/>
    </source>
</evidence>
<dbReference type="PaxDb" id="29760-VIT_18s0001g03440.t01"/>
<accession>F6H0T7</accession>
<name>F6H0T7_VITVI</name>
<dbReference type="STRING" id="29760.F6H0T7"/>
<evidence type="ECO:0000313" key="1">
    <source>
        <dbReference type="EMBL" id="CCB45506.1"/>
    </source>
</evidence>
<keyword evidence="2" id="KW-1185">Reference proteome</keyword>
<dbReference type="AlphaFoldDB" id="F6H0T7"/>
<sequence>MMVEWILINTCNLSNTEGGFPPYGYSGYSAPSYGYGLANNGMGYGGYGGKGYGKWVCSVSMTDICIGSGFMVWV</sequence>
<gene>
    <name evidence="1" type="ordered locus">VIT_18s0001g03440</name>
</gene>
<protein>
    <submittedName>
        <fullName evidence="1">Uncharacterized protein</fullName>
    </submittedName>
</protein>
<proteinExistence type="predicted"/>
<organism evidence="1 2">
    <name type="scientific">Vitis vinifera</name>
    <name type="common">Grape</name>
    <dbReference type="NCBI Taxonomy" id="29760"/>
    <lineage>
        <taxon>Eukaryota</taxon>
        <taxon>Viridiplantae</taxon>
        <taxon>Streptophyta</taxon>
        <taxon>Embryophyta</taxon>
        <taxon>Tracheophyta</taxon>
        <taxon>Spermatophyta</taxon>
        <taxon>Magnoliopsida</taxon>
        <taxon>eudicotyledons</taxon>
        <taxon>Gunneridae</taxon>
        <taxon>Pentapetalae</taxon>
        <taxon>rosids</taxon>
        <taxon>Vitales</taxon>
        <taxon>Vitaceae</taxon>
        <taxon>Viteae</taxon>
        <taxon>Vitis</taxon>
    </lineage>
</organism>